<evidence type="ECO:0000256" key="13">
    <source>
        <dbReference type="SAM" id="MobiDB-lite"/>
    </source>
</evidence>
<evidence type="ECO:0000256" key="4">
    <source>
        <dbReference type="ARBA" id="ARBA00022679"/>
    </source>
</evidence>
<evidence type="ECO:0000256" key="1">
    <source>
        <dbReference type="ARBA" id="ARBA00000900"/>
    </source>
</evidence>
<keyword evidence="12" id="KW-0175">Coiled coil</keyword>
<dbReference type="EMBL" id="OY882879">
    <property type="protein sequence ID" value="CAK6450552.1"/>
    <property type="molecule type" value="Genomic_DNA"/>
</dbReference>
<accession>A0ABP0AML0</accession>
<comment type="catalytic activity">
    <reaction evidence="1">
        <text>S-ubiquitinyl-[E2 ubiquitin-conjugating enzyme]-L-cysteine + [acceptor protein]-L-lysine = [E2 ubiquitin-conjugating enzyme]-L-cysteine + N(6)-ubiquitinyl-[acceptor protein]-L-lysine.</text>
        <dbReference type="EC" id="2.3.2.27"/>
    </reaction>
</comment>
<dbReference type="Pfam" id="PF13920">
    <property type="entry name" value="zf-C3HC4_3"/>
    <property type="match status" value="1"/>
</dbReference>
<keyword evidence="6" id="KW-0227">DNA damage</keyword>
<keyword evidence="8" id="KW-0833">Ubl conjugation pathway</keyword>
<evidence type="ECO:0000256" key="5">
    <source>
        <dbReference type="ARBA" id="ARBA00022723"/>
    </source>
</evidence>
<evidence type="ECO:0000256" key="12">
    <source>
        <dbReference type="SAM" id="Coils"/>
    </source>
</evidence>
<reference evidence="15" key="1">
    <citation type="submission" date="2023-12" db="EMBL/GenBank/DDBJ databases">
        <authorList>
            <person name="Brown T."/>
        </authorList>
    </citation>
    <scope>NUCLEOTIDE SEQUENCE</scope>
</reference>
<dbReference type="InterPro" id="IPR051657">
    <property type="entry name" value="RNF168/RNF169_E3_ubiq-ligase"/>
</dbReference>
<feature type="region of interest" description="Disordered" evidence="13">
    <location>
        <begin position="307"/>
        <end position="407"/>
    </location>
</feature>
<proteinExistence type="predicted"/>
<dbReference type="PANTHER" id="PTHR23328">
    <property type="entry name" value="RING-TYPE DOMAIN-CONTAINING PROTEIN"/>
    <property type="match status" value="1"/>
</dbReference>
<keyword evidence="10" id="KW-0539">Nucleus</keyword>
<evidence type="ECO:0000256" key="8">
    <source>
        <dbReference type="ARBA" id="ARBA00022786"/>
    </source>
</evidence>
<dbReference type="InterPro" id="IPR017907">
    <property type="entry name" value="Znf_RING_CS"/>
</dbReference>
<comment type="subcellular location">
    <subcellularLocation>
        <location evidence="2">Nucleus</location>
    </subcellularLocation>
</comment>
<dbReference type="PROSITE" id="PS50089">
    <property type="entry name" value="ZF_RING_2"/>
    <property type="match status" value="1"/>
</dbReference>
<evidence type="ECO:0000313" key="16">
    <source>
        <dbReference type="Proteomes" id="UP001314169"/>
    </source>
</evidence>
<feature type="compositionally biased region" description="Basic and acidic residues" evidence="13">
    <location>
        <begin position="364"/>
        <end position="374"/>
    </location>
</feature>
<dbReference type="Proteomes" id="UP001314169">
    <property type="component" value="Chromosome X"/>
</dbReference>
<keyword evidence="9" id="KW-0862">Zinc</keyword>
<organism evidence="15 16">
    <name type="scientific">Pipistrellus nathusii</name>
    <name type="common">Nathusius' pipistrelle</name>
    <dbReference type="NCBI Taxonomy" id="59473"/>
    <lineage>
        <taxon>Eukaryota</taxon>
        <taxon>Metazoa</taxon>
        <taxon>Chordata</taxon>
        <taxon>Craniata</taxon>
        <taxon>Vertebrata</taxon>
        <taxon>Euteleostomi</taxon>
        <taxon>Mammalia</taxon>
        <taxon>Eutheria</taxon>
        <taxon>Laurasiatheria</taxon>
        <taxon>Chiroptera</taxon>
        <taxon>Yangochiroptera</taxon>
        <taxon>Vespertilionidae</taxon>
        <taxon>Pipistrellus</taxon>
    </lineage>
</organism>
<keyword evidence="16" id="KW-1185">Reference proteome</keyword>
<dbReference type="CDD" id="cd22249">
    <property type="entry name" value="UDM1_RNF168_RNF169-like"/>
    <property type="match status" value="1"/>
</dbReference>
<feature type="domain" description="RING-type" evidence="14">
    <location>
        <begin position="16"/>
        <end position="55"/>
    </location>
</feature>
<evidence type="ECO:0000256" key="3">
    <source>
        <dbReference type="ARBA" id="ARBA00012483"/>
    </source>
</evidence>
<evidence type="ECO:0000256" key="6">
    <source>
        <dbReference type="ARBA" id="ARBA00022763"/>
    </source>
</evidence>
<evidence type="ECO:0000256" key="2">
    <source>
        <dbReference type="ARBA" id="ARBA00004123"/>
    </source>
</evidence>
<dbReference type="InterPro" id="IPR013083">
    <property type="entry name" value="Znf_RING/FYVE/PHD"/>
</dbReference>
<name>A0ABP0AML0_PIPNA</name>
<dbReference type="Gene3D" id="3.30.40.10">
    <property type="entry name" value="Zinc/RING finger domain, C3HC4 (zinc finger)"/>
    <property type="match status" value="1"/>
</dbReference>
<protein>
    <recommendedName>
        <fullName evidence="3">RING-type E3 ubiquitin transferase</fullName>
        <ecNumber evidence="3">2.3.2.27</ecNumber>
    </recommendedName>
</protein>
<feature type="compositionally biased region" description="Basic and acidic residues" evidence="13">
    <location>
        <begin position="327"/>
        <end position="339"/>
    </location>
</feature>
<evidence type="ECO:0000256" key="10">
    <source>
        <dbReference type="ARBA" id="ARBA00023242"/>
    </source>
</evidence>
<dbReference type="PROSITE" id="PS00518">
    <property type="entry name" value="ZF_RING_1"/>
    <property type="match status" value="1"/>
</dbReference>
<feature type="coiled-coil region" evidence="12">
    <location>
        <begin position="116"/>
        <end position="171"/>
    </location>
</feature>
<keyword evidence="5" id="KW-0479">Metal-binding</keyword>
<dbReference type="PANTHER" id="PTHR23328:SF1">
    <property type="entry name" value="E3 UBIQUITIN-PROTEIN LIGASE RNF168"/>
    <property type="match status" value="1"/>
</dbReference>
<gene>
    <name evidence="15" type="ORF">MPIPNATIZW_LOCUS18858</name>
</gene>
<evidence type="ECO:0000259" key="14">
    <source>
        <dbReference type="PROSITE" id="PS50089"/>
    </source>
</evidence>
<dbReference type="InterPro" id="IPR001841">
    <property type="entry name" value="Znf_RING"/>
</dbReference>
<dbReference type="SMART" id="SM00184">
    <property type="entry name" value="RING"/>
    <property type="match status" value="1"/>
</dbReference>
<dbReference type="SUPFAM" id="SSF57850">
    <property type="entry name" value="RING/U-box"/>
    <property type="match status" value="1"/>
</dbReference>
<evidence type="ECO:0000256" key="7">
    <source>
        <dbReference type="ARBA" id="ARBA00022771"/>
    </source>
</evidence>
<keyword evidence="7 11" id="KW-0863">Zinc-finger</keyword>
<evidence type="ECO:0000256" key="11">
    <source>
        <dbReference type="PROSITE-ProRule" id="PRU00175"/>
    </source>
</evidence>
<keyword evidence="4" id="KW-0808">Transferase</keyword>
<evidence type="ECO:0000313" key="15">
    <source>
        <dbReference type="EMBL" id="CAK6450552.1"/>
    </source>
</evidence>
<sequence length="443" mass="50146">MATPEEAIPPLSEYQCKVCLEILIEPVTLPCNHTLCKPCLQSLLETSNACCPFCRFGISGWAWLSTQRNTLVNMELWDKIKKHYPEECTLRVSCQESQGSYNDPQPVRLISEPGELRREYEEEKRKMEALKRAEAEEENKASEEYIQQLLAEEAEQRKREIERQLKSDRELARKISFDINFDEETGWASTMYAPTSNRVTTRSQTKRMNQQTNTGDIEEYLSPLSQHGPVSLSEVVQEGKKISMSKESESSDIKSPMCQGTEIQEDILTLSSQMCHEIQEQGEMSSIESPLPQLCASSTELCLGGKAKMKSNKNDEEEEPKASISYSREEAAVEPHGNRESVCIMSDMAEITETENEESYPPSSKKDVSKRKQQESLFETAGDPGSSAKRGRVFPEASSDQEETEVAITPMPLNLGHVLFERENQEEQDRLSALNLCKEGDEK</sequence>
<evidence type="ECO:0000256" key="9">
    <source>
        <dbReference type="ARBA" id="ARBA00022833"/>
    </source>
</evidence>
<dbReference type="EC" id="2.3.2.27" evidence="3"/>